<dbReference type="Proteomes" id="UP000249185">
    <property type="component" value="Unassembled WGS sequence"/>
</dbReference>
<evidence type="ECO:0000313" key="2">
    <source>
        <dbReference type="Proteomes" id="UP000249185"/>
    </source>
</evidence>
<dbReference type="SUPFAM" id="SSF55961">
    <property type="entry name" value="Bet v1-like"/>
    <property type="match status" value="1"/>
</dbReference>
<sequence length="212" mass="22320">MKIIQEFTLDRPSDQVWAFFHDVPAVASCLPGAEYLGTKPDGSLSGKMSMKVGPFQAAFEGAATVEYDEEARRAKMEGKGVDKKGASRGKMTMDCAIAEVDGGTKVSVDADVQLSGTIAQFGRTGIIQEIASVLIGDFVANVEQALPAASPVAAAEAPLAAERKGIYDVCETGVSPRASTGAVAPKAKPISGARLVWLSLRGWFRSLLRRSA</sequence>
<dbReference type="AlphaFoldDB" id="A0A2W5Q0A7"/>
<dbReference type="Gene3D" id="3.30.530.20">
    <property type="match status" value="1"/>
</dbReference>
<dbReference type="PANTHER" id="PTHR38588">
    <property type="entry name" value="BLL0334 PROTEIN"/>
    <property type="match status" value="1"/>
</dbReference>
<dbReference type="PANTHER" id="PTHR38588:SF1">
    <property type="entry name" value="BLL0334 PROTEIN"/>
    <property type="match status" value="1"/>
</dbReference>
<dbReference type="Pfam" id="PF06240">
    <property type="entry name" value="COXG"/>
    <property type="match status" value="1"/>
</dbReference>
<proteinExistence type="predicted"/>
<dbReference type="InterPro" id="IPR010419">
    <property type="entry name" value="CO_DH_gsu"/>
</dbReference>
<reference evidence="1 2" key="1">
    <citation type="submission" date="2017-08" db="EMBL/GenBank/DDBJ databases">
        <title>Infants hospitalized years apart are colonized by the same room-sourced microbial strains.</title>
        <authorList>
            <person name="Brooks B."/>
            <person name="Olm M.R."/>
            <person name="Firek B.A."/>
            <person name="Baker R."/>
            <person name="Thomas B.C."/>
            <person name="Morowitz M.J."/>
            <person name="Banfield J.F."/>
        </authorList>
    </citation>
    <scope>NUCLEOTIDE SEQUENCE [LARGE SCALE GENOMIC DNA]</scope>
    <source>
        <strain evidence="1">S2_005_002_R2_34</strain>
    </source>
</reference>
<dbReference type="InterPro" id="IPR023393">
    <property type="entry name" value="START-like_dom_sf"/>
</dbReference>
<protein>
    <recommendedName>
        <fullName evidence="3">Carbon monoxide dehydrogenase</fullName>
    </recommendedName>
</protein>
<dbReference type="EMBL" id="QFPW01000013">
    <property type="protein sequence ID" value="PZQ48203.1"/>
    <property type="molecule type" value="Genomic_DNA"/>
</dbReference>
<dbReference type="CDD" id="cd07823">
    <property type="entry name" value="SRPBCC_5"/>
    <property type="match status" value="1"/>
</dbReference>
<gene>
    <name evidence="1" type="ORF">DI556_15395</name>
</gene>
<accession>A0A2W5Q0A7</accession>
<evidence type="ECO:0008006" key="3">
    <source>
        <dbReference type="Google" id="ProtNLM"/>
    </source>
</evidence>
<name>A0A2W5Q0A7_RHOSU</name>
<evidence type="ECO:0000313" key="1">
    <source>
        <dbReference type="EMBL" id="PZQ48203.1"/>
    </source>
</evidence>
<comment type="caution">
    <text evidence="1">The sequence shown here is derived from an EMBL/GenBank/DDBJ whole genome shotgun (WGS) entry which is preliminary data.</text>
</comment>
<organism evidence="1 2">
    <name type="scientific">Rhodovulum sulfidophilum</name>
    <name type="common">Rhodobacter sulfidophilus</name>
    <dbReference type="NCBI Taxonomy" id="35806"/>
    <lineage>
        <taxon>Bacteria</taxon>
        <taxon>Pseudomonadati</taxon>
        <taxon>Pseudomonadota</taxon>
        <taxon>Alphaproteobacteria</taxon>
        <taxon>Rhodobacterales</taxon>
        <taxon>Paracoccaceae</taxon>
        <taxon>Rhodovulum</taxon>
    </lineage>
</organism>